<dbReference type="PANTHER" id="PTHR24095">
    <property type="entry name" value="ACETYL-COENZYME A SYNTHETASE"/>
    <property type="match status" value="1"/>
</dbReference>
<reference evidence="3 4" key="1">
    <citation type="submission" date="2019-02" db="EMBL/GenBank/DDBJ databases">
        <title>Genome sequencing of the rare red list fungi Bondarzewia mesenterica.</title>
        <authorList>
            <person name="Buettner E."/>
            <person name="Kellner H."/>
        </authorList>
    </citation>
    <scope>NUCLEOTIDE SEQUENCE [LARGE SCALE GENOMIC DNA]</scope>
    <source>
        <strain evidence="3 4">DSM 108281</strain>
    </source>
</reference>
<evidence type="ECO:0000313" key="3">
    <source>
        <dbReference type="EMBL" id="THH10682.1"/>
    </source>
</evidence>
<feature type="domain" description="AMP-dependent synthetase/ligase" evidence="2">
    <location>
        <begin position="32"/>
        <end position="174"/>
    </location>
</feature>
<sequence length="182" mass="20849">MSAEDPLFILYVLDIRIDGLTQGHRASTGGYLLGAALTIKYVYDVHPDNKFACMADIGWIIGHIYILYGLLTKGVLTTVFKSMPVYPTPSRYWQTIKKHLFTQFYSTLTTIQLLHRLGSYHVELHDLSSLRVLSSMAEPINPEAWNWYKYHFRQEMCTIVDTFWQTDMGSTVVTPFTGAIET</sequence>
<evidence type="ECO:0000313" key="4">
    <source>
        <dbReference type="Proteomes" id="UP000310158"/>
    </source>
</evidence>
<evidence type="ECO:0000259" key="2">
    <source>
        <dbReference type="Pfam" id="PF00501"/>
    </source>
</evidence>
<evidence type="ECO:0000256" key="1">
    <source>
        <dbReference type="ARBA" id="ARBA00013275"/>
    </source>
</evidence>
<accession>A0A4S4LFK3</accession>
<dbReference type="InterPro" id="IPR042099">
    <property type="entry name" value="ANL_N_sf"/>
</dbReference>
<dbReference type="OrthoDB" id="3019160at2759"/>
<keyword evidence="4" id="KW-1185">Reference proteome</keyword>
<dbReference type="PANTHER" id="PTHR24095:SF14">
    <property type="entry name" value="ACETYL-COENZYME A SYNTHETASE 1"/>
    <property type="match status" value="1"/>
</dbReference>
<dbReference type="EC" id="6.2.1.1" evidence="1"/>
<dbReference type="AlphaFoldDB" id="A0A4S4LFK3"/>
<dbReference type="GO" id="GO:0005829">
    <property type="term" value="C:cytosol"/>
    <property type="evidence" value="ECO:0007669"/>
    <property type="project" value="TreeGrafter"/>
</dbReference>
<gene>
    <name evidence="3" type="ORF">EW146_g8294</name>
</gene>
<proteinExistence type="predicted"/>
<dbReference type="EMBL" id="SGPL01000556">
    <property type="protein sequence ID" value="THH10682.1"/>
    <property type="molecule type" value="Genomic_DNA"/>
</dbReference>
<dbReference type="Gene3D" id="3.40.50.12780">
    <property type="entry name" value="N-terminal domain of ligase-like"/>
    <property type="match status" value="1"/>
</dbReference>
<name>A0A4S4LFK3_9AGAM</name>
<dbReference type="Pfam" id="PF00501">
    <property type="entry name" value="AMP-binding"/>
    <property type="match status" value="1"/>
</dbReference>
<dbReference type="GO" id="GO:0006085">
    <property type="term" value="P:acetyl-CoA biosynthetic process"/>
    <property type="evidence" value="ECO:0007669"/>
    <property type="project" value="TreeGrafter"/>
</dbReference>
<dbReference type="GO" id="GO:0003987">
    <property type="term" value="F:acetate-CoA ligase activity"/>
    <property type="evidence" value="ECO:0007669"/>
    <property type="project" value="UniProtKB-EC"/>
</dbReference>
<dbReference type="Proteomes" id="UP000310158">
    <property type="component" value="Unassembled WGS sequence"/>
</dbReference>
<dbReference type="SUPFAM" id="SSF56801">
    <property type="entry name" value="Acetyl-CoA synthetase-like"/>
    <property type="match status" value="1"/>
</dbReference>
<protein>
    <recommendedName>
        <fullName evidence="1">acetate--CoA ligase</fullName>
        <ecNumber evidence="1">6.2.1.1</ecNumber>
    </recommendedName>
</protein>
<comment type="caution">
    <text evidence="3">The sequence shown here is derived from an EMBL/GenBank/DDBJ whole genome shotgun (WGS) entry which is preliminary data.</text>
</comment>
<organism evidence="3 4">
    <name type="scientific">Bondarzewia mesenterica</name>
    <dbReference type="NCBI Taxonomy" id="1095465"/>
    <lineage>
        <taxon>Eukaryota</taxon>
        <taxon>Fungi</taxon>
        <taxon>Dikarya</taxon>
        <taxon>Basidiomycota</taxon>
        <taxon>Agaricomycotina</taxon>
        <taxon>Agaricomycetes</taxon>
        <taxon>Russulales</taxon>
        <taxon>Bondarzewiaceae</taxon>
        <taxon>Bondarzewia</taxon>
    </lineage>
</organism>
<dbReference type="InterPro" id="IPR000873">
    <property type="entry name" value="AMP-dep_synth/lig_dom"/>
</dbReference>